<dbReference type="OrthoDB" id="332257at2759"/>
<feature type="compositionally biased region" description="Basic and acidic residues" evidence="10">
    <location>
        <begin position="481"/>
        <end position="493"/>
    </location>
</feature>
<evidence type="ECO:0000256" key="1">
    <source>
        <dbReference type="ARBA" id="ARBA00004245"/>
    </source>
</evidence>
<dbReference type="GO" id="GO:0005876">
    <property type="term" value="C:spindle microtubule"/>
    <property type="evidence" value="ECO:0007669"/>
    <property type="project" value="TreeGrafter"/>
</dbReference>
<organism evidence="12 13">
    <name type="scientific">Toxoplasma gondii FOU</name>
    <dbReference type="NCBI Taxonomy" id="943167"/>
    <lineage>
        <taxon>Eukaryota</taxon>
        <taxon>Sar</taxon>
        <taxon>Alveolata</taxon>
        <taxon>Apicomplexa</taxon>
        <taxon>Conoidasida</taxon>
        <taxon>Coccidia</taxon>
        <taxon>Eucoccidiorida</taxon>
        <taxon>Eimeriorina</taxon>
        <taxon>Sarcocystidae</taxon>
        <taxon>Toxoplasma</taxon>
    </lineage>
</organism>
<dbReference type="VEuPathDB" id="ToxoDB:TGFOU_297110"/>
<feature type="compositionally biased region" description="Polar residues" evidence="10">
    <location>
        <begin position="107"/>
        <end position="117"/>
    </location>
</feature>
<evidence type="ECO:0000256" key="6">
    <source>
        <dbReference type="ARBA" id="ARBA00023175"/>
    </source>
</evidence>
<dbReference type="Proteomes" id="UP000028838">
    <property type="component" value="Unassembled WGS sequence"/>
</dbReference>
<evidence type="ECO:0000256" key="3">
    <source>
        <dbReference type="ARBA" id="ARBA00022701"/>
    </source>
</evidence>
<feature type="compositionally biased region" description="Basic and acidic residues" evidence="10">
    <location>
        <begin position="1408"/>
        <end position="1428"/>
    </location>
</feature>
<evidence type="ECO:0000256" key="9">
    <source>
        <dbReference type="SAM" id="Coils"/>
    </source>
</evidence>
<feature type="compositionally biased region" description="Polar residues" evidence="10">
    <location>
        <begin position="359"/>
        <end position="379"/>
    </location>
</feature>
<dbReference type="EMBL" id="AEYH02002382">
    <property type="protein sequence ID" value="KFG39753.1"/>
    <property type="molecule type" value="Genomic_DNA"/>
</dbReference>
<evidence type="ECO:0000256" key="2">
    <source>
        <dbReference type="ARBA" id="ARBA00022490"/>
    </source>
</evidence>
<comment type="caution">
    <text evidence="12">The sequence shown here is derived from an EMBL/GenBank/DDBJ whole genome shotgun (WGS) entry which is preliminary data.</text>
</comment>
<feature type="compositionally biased region" description="Low complexity" evidence="10">
    <location>
        <begin position="198"/>
        <end position="223"/>
    </location>
</feature>
<dbReference type="PROSITE" id="PS50067">
    <property type="entry name" value="KINESIN_MOTOR_2"/>
    <property type="match status" value="1"/>
</dbReference>
<keyword evidence="7" id="KW-0206">Cytoskeleton</keyword>
<dbReference type="GO" id="GO:0090307">
    <property type="term" value="P:mitotic spindle assembly"/>
    <property type="evidence" value="ECO:0007669"/>
    <property type="project" value="TreeGrafter"/>
</dbReference>
<dbReference type="InterPro" id="IPR001752">
    <property type="entry name" value="Kinesin_motor_dom"/>
</dbReference>
<accession>A0A086K5T5</accession>
<dbReference type="PANTHER" id="PTHR47970:SF12">
    <property type="entry name" value="KINESIN FAMILY MEMBER 11"/>
    <property type="match status" value="1"/>
</dbReference>
<feature type="region of interest" description="Disordered" evidence="10">
    <location>
        <begin position="60"/>
        <end position="150"/>
    </location>
</feature>
<dbReference type="GO" id="GO:0008574">
    <property type="term" value="F:plus-end-directed microtubule motor activity"/>
    <property type="evidence" value="ECO:0007669"/>
    <property type="project" value="TreeGrafter"/>
</dbReference>
<evidence type="ECO:0000313" key="13">
    <source>
        <dbReference type="Proteomes" id="UP000028838"/>
    </source>
</evidence>
<gene>
    <name evidence="12" type="ORF">TGFOU_297110</name>
</gene>
<feature type="compositionally biased region" description="Low complexity" evidence="10">
    <location>
        <begin position="119"/>
        <end position="137"/>
    </location>
</feature>
<dbReference type="SMR" id="A0A086K5T5"/>
<dbReference type="InterPro" id="IPR027417">
    <property type="entry name" value="P-loop_NTPase"/>
</dbReference>
<dbReference type="GO" id="GO:0005524">
    <property type="term" value="F:ATP binding"/>
    <property type="evidence" value="ECO:0007669"/>
    <property type="project" value="UniProtKB-UniRule"/>
</dbReference>
<dbReference type="GO" id="GO:0007018">
    <property type="term" value="P:microtubule-based movement"/>
    <property type="evidence" value="ECO:0007669"/>
    <property type="project" value="InterPro"/>
</dbReference>
<dbReference type="Pfam" id="PF00225">
    <property type="entry name" value="Kinesin"/>
    <property type="match status" value="1"/>
</dbReference>
<dbReference type="GO" id="GO:0072686">
    <property type="term" value="C:mitotic spindle"/>
    <property type="evidence" value="ECO:0007669"/>
    <property type="project" value="TreeGrafter"/>
</dbReference>
<keyword evidence="6 8" id="KW-0505">Motor protein</keyword>
<evidence type="ECO:0000256" key="5">
    <source>
        <dbReference type="ARBA" id="ARBA00022840"/>
    </source>
</evidence>
<feature type="region of interest" description="Disordered" evidence="10">
    <location>
        <begin position="1142"/>
        <end position="1165"/>
    </location>
</feature>
<dbReference type="PANTHER" id="PTHR47970">
    <property type="entry name" value="KINESIN-LIKE PROTEIN KIF11"/>
    <property type="match status" value="1"/>
</dbReference>
<keyword evidence="2" id="KW-0963">Cytoplasm</keyword>
<feature type="region of interest" description="Disordered" evidence="10">
    <location>
        <begin position="192"/>
        <end position="225"/>
    </location>
</feature>
<feature type="compositionally biased region" description="Acidic residues" evidence="10">
    <location>
        <begin position="1441"/>
        <end position="1451"/>
    </location>
</feature>
<dbReference type="PRINTS" id="PR00380">
    <property type="entry name" value="KINESINHEAVY"/>
</dbReference>
<feature type="compositionally biased region" description="Basic and acidic residues" evidence="10">
    <location>
        <begin position="1517"/>
        <end position="1537"/>
    </location>
</feature>
<dbReference type="SMART" id="SM00129">
    <property type="entry name" value="KISc"/>
    <property type="match status" value="1"/>
</dbReference>
<feature type="binding site" evidence="8">
    <location>
        <begin position="269"/>
        <end position="276"/>
    </location>
    <ligand>
        <name>ATP</name>
        <dbReference type="ChEBI" id="CHEBI:30616"/>
    </ligand>
</feature>
<comment type="similarity">
    <text evidence="8">Belongs to the TRAFAC class myosin-kinesin ATPase superfamily. Kinesin family.</text>
</comment>
<keyword evidence="5 8" id="KW-0067">ATP-binding</keyword>
<protein>
    <submittedName>
        <fullName evidence="12">Kinesin motor domain-containing protein</fullName>
    </submittedName>
</protein>
<feature type="region of interest" description="Disordered" evidence="10">
    <location>
        <begin position="1402"/>
        <end position="1687"/>
    </location>
</feature>
<evidence type="ECO:0000256" key="4">
    <source>
        <dbReference type="ARBA" id="ARBA00022741"/>
    </source>
</evidence>
<name>A0A086K5T5_TOXGO</name>
<sequence>MAASSPPEPEASDPNAALYSVFTDEDFQHSPRFVEARDASLAAAPPSFLVHHLHTPLAASLARRQATDQNSKKKMAKRRGDAASGAPRATAAGGHAKPSGVAASAVPSLSRSSTRTKIASPSSADSNSTHSSRSTASCLAPRKMPSAGGDCRTNVKVVVRCRPMTAVEQRESTNVVDVCTERNEVIVRLRGGGGAGASGKNQSLGGSAAASANAARPQGNAAGSNSSKVFRFDGVCPVSTSQEQFFEQHAQPLVDEVLQGFNCTIFAYGQTGTGKTFTIEGAPRGGGESIYSANDEISENADCGLVGRSVQRIFSTLRGEHVAKDYTVTCSFLEIYNEELIDLFAPAPASAGGSSCPSTQPSAACSDSNDSQASQSGALSTPRLRIYEDHVSSTTLDAAGAGGSVSMAARGPQQTRGVVRVEGLEEKEVKSEREVLALLRVAAPRRSFAASSANAHSSRSHTIFSISVCIRDTANALSDEGGDREGAKSRKGGDPAFRGSTVSAPVEEEVVRVGKLNLVDLAGSENIYKSWGATAEEKRRREALTINKSLLTLGRCINALVDRASYVPYRDSKLTRLLQDSLGGCTKTCLIATISPAENVVEETINTLDYAYRAKSIQNLPVKTLRHSKSLLLSSLLQENQQLKLLLCSQRERDGVFLPLPLFTQREQQLQSQHEQLTHQEAQIRRLEDRILAQQAALKAFEETKDELNAAREARDCLQQRVERLESALDASRASTRSLEAELQRREAQEAFLLSQMTCELQKQHSAAAAARATLTEAVEELGALASHQKAALLRARACGRETACGFARVVDAACTDLGREQSLQHNRLEAALKTLSAQEDARAAAADETASILRRLAHAQQKREFDDQNWRMHALDAWRRQAEAHQVATTKEVDGIADALQRIQGDSESLLKVCGRRTRETLEALQSQLKQEAESAVTVLAQKAGEEAKQREQIQLATATLVKKETLHTRSTAEAIERLSLDLGTWKETQEKHLTDAASLLVAAVERHMQQFTTHQQECLERHIQSLQTQLKMLQEEQMSQGKAVQTIGAELAAASEEGAAAVSALATAAQTGFDSLLGAFTESAENRRKEVETQEASAVAAFHAHAKGTQTQLNALKDCISEHHQSFCLSVAEASEREKRSSAARAEAAEKTSEVHREREAEKSRLRRVAKTLLEDISEIAHNAETHRREALTKQQQRAGEFVKSIRRELPGPCAGKCTLSVDPLVILEGPDDPRQKPPACISCAAEAAVEKWSKKQMLEAAVEKWSKKQMLEAAASSENVTENIGQLSDLLRRRFHELEQGKASESQAVSATSSVLATETTRVSSPLSPLTTGCSDSDIGASSPDLASGFTENNSEQRFPNLTASAASDAHCSLPVSSPPLDCPSGACSLSARFPPANAAGASPGEDKMCGMNEAGERVSEEAEKVSGGGSFTPGEASAEELEEATEDEAQKVSSTQWPAPAAACEKGEAPASKPRSGKPSGKPIDPQKLGKGAQRLAAAAPGVALVRACRPNAENKKSSDYSRRAPTVHKDVDVAGARAVSRRHPEGLSPIKNSMKGPGAAASQSGNRPGKAVVQLQSVVEVSEDVSTETENAARGGSGKEEKRARSVGGDSGETEKSKGKAEQVDDEQRRHGLRRGRSSDGLFVGLESDKKKLNTDGASPAAGRFATSAPCGIEGARGISME</sequence>
<dbReference type="GO" id="GO:0008017">
    <property type="term" value="F:microtubule binding"/>
    <property type="evidence" value="ECO:0007669"/>
    <property type="project" value="InterPro"/>
</dbReference>
<evidence type="ECO:0000256" key="8">
    <source>
        <dbReference type="PROSITE-ProRule" id="PRU00283"/>
    </source>
</evidence>
<feature type="coiled-coil region" evidence="9">
    <location>
        <begin position="670"/>
        <end position="742"/>
    </location>
</feature>
<keyword evidence="4 8" id="KW-0547">Nucleotide-binding</keyword>
<feature type="compositionally biased region" description="Low complexity" evidence="10">
    <location>
        <begin position="1496"/>
        <end position="1512"/>
    </location>
</feature>
<dbReference type="GO" id="GO:0051231">
    <property type="term" value="P:spindle elongation"/>
    <property type="evidence" value="ECO:0007669"/>
    <property type="project" value="TreeGrafter"/>
</dbReference>
<keyword evidence="9" id="KW-0175">Coiled coil</keyword>
<dbReference type="InterPro" id="IPR036961">
    <property type="entry name" value="Kinesin_motor_dom_sf"/>
</dbReference>
<dbReference type="SUPFAM" id="SSF52540">
    <property type="entry name" value="P-loop containing nucleoside triphosphate hydrolases"/>
    <property type="match status" value="1"/>
</dbReference>
<feature type="domain" description="Kinesin motor" evidence="11">
    <location>
        <begin position="154"/>
        <end position="617"/>
    </location>
</feature>
<feature type="region of interest" description="Disordered" evidence="10">
    <location>
        <begin position="477"/>
        <end position="501"/>
    </location>
</feature>
<keyword evidence="3" id="KW-0493">Microtubule</keyword>
<evidence type="ECO:0000259" key="11">
    <source>
        <dbReference type="PROSITE" id="PS50067"/>
    </source>
</evidence>
<dbReference type="PROSITE" id="PS00411">
    <property type="entry name" value="KINESIN_MOTOR_1"/>
    <property type="match status" value="1"/>
</dbReference>
<evidence type="ECO:0000256" key="10">
    <source>
        <dbReference type="SAM" id="MobiDB-lite"/>
    </source>
</evidence>
<reference evidence="12 13" key="1">
    <citation type="submission" date="2014-07" db="EMBL/GenBank/DDBJ databases">
        <authorList>
            <person name="Sibley D."/>
            <person name="Venepally P."/>
            <person name="Karamycheva S."/>
            <person name="Hadjithomas M."/>
            <person name="Khan A."/>
            <person name="Brunk B."/>
            <person name="Roos D."/>
            <person name="Caler E."/>
            <person name="Lorenzi H."/>
        </authorList>
    </citation>
    <scope>NUCLEOTIDE SEQUENCE [LARGE SCALE GENOMIC DNA]</scope>
    <source>
        <strain evidence="12 13">FOU</strain>
    </source>
</reference>
<comment type="subcellular location">
    <subcellularLocation>
        <location evidence="1">Cytoplasm</location>
        <location evidence="1">Cytoskeleton</location>
    </subcellularLocation>
</comment>
<evidence type="ECO:0000313" key="12">
    <source>
        <dbReference type="EMBL" id="KFG39753.1"/>
    </source>
</evidence>
<feature type="compositionally biased region" description="Polar residues" evidence="10">
    <location>
        <begin position="1306"/>
        <end position="1338"/>
    </location>
</feature>
<dbReference type="InterPro" id="IPR047149">
    <property type="entry name" value="KIF11-like"/>
</dbReference>
<dbReference type="Gene3D" id="3.40.850.10">
    <property type="entry name" value="Kinesin motor domain"/>
    <property type="match status" value="1"/>
</dbReference>
<dbReference type="InterPro" id="IPR019821">
    <property type="entry name" value="Kinesin_motor_CS"/>
</dbReference>
<evidence type="ECO:0000256" key="7">
    <source>
        <dbReference type="ARBA" id="ARBA00023212"/>
    </source>
</evidence>
<feature type="region of interest" description="Disordered" evidence="10">
    <location>
        <begin position="351"/>
        <end position="380"/>
    </location>
</feature>
<proteinExistence type="inferred from homology"/>
<feature type="region of interest" description="Disordered" evidence="10">
    <location>
        <begin position="1302"/>
        <end position="1357"/>
    </location>
</feature>
<feature type="compositionally biased region" description="Low complexity" evidence="10">
    <location>
        <begin position="82"/>
        <end position="94"/>
    </location>
</feature>
<feature type="compositionally biased region" description="Basic and acidic residues" evidence="10">
    <location>
        <begin position="1618"/>
        <end position="1635"/>
    </location>
</feature>